<gene>
    <name evidence="1" type="ORF">N7539_008802</name>
</gene>
<comment type="caution">
    <text evidence="1">The sequence shown here is derived from an EMBL/GenBank/DDBJ whole genome shotgun (WGS) entry which is preliminary data.</text>
</comment>
<accession>A0A9W9WQP3</accession>
<keyword evidence="2" id="KW-1185">Reference proteome</keyword>
<evidence type="ECO:0000313" key="1">
    <source>
        <dbReference type="EMBL" id="KAJ5471859.1"/>
    </source>
</evidence>
<dbReference type="RefSeq" id="XP_056786405.1">
    <property type="nucleotide sequence ID" value="XM_056938397.1"/>
</dbReference>
<organism evidence="1 2">
    <name type="scientific">Penicillium diatomitis</name>
    <dbReference type="NCBI Taxonomy" id="2819901"/>
    <lineage>
        <taxon>Eukaryota</taxon>
        <taxon>Fungi</taxon>
        <taxon>Dikarya</taxon>
        <taxon>Ascomycota</taxon>
        <taxon>Pezizomycotina</taxon>
        <taxon>Eurotiomycetes</taxon>
        <taxon>Eurotiomycetidae</taxon>
        <taxon>Eurotiales</taxon>
        <taxon>Aspergillaceae</taxon>
        <taxon>Penicillium</taxon>
    </lineage>
</organism>
<protein>
    <submittedName>
        <fullName evidence="1">Uncharacterized protein</fullName>
    </submittedName>
</protein>
<dbReference type="Proteomes" id="UP001148312">
    <property type="component" value="Unassembled WGS sequence"/>
</dbReference>
<dbReference type="EMBL" id="JAPWDQ010000014">
    <property type="protein sequence ID" value="KAJ5471859.1"/>
    <property type="molecule type" value="Genomic_DNA"/>
</dbReference>
<sequence length="106" mass="11890">MCPFATLPLFVPLRNIYFSSDEVDGAVPAQFTSDVPIELKERVSKKFTIGPTVQRDFWKKERATMDISRGPCRWYLPSVKFMASNCLKGQVPGSSHRVLVGARLIG</sequence>
<name>A0A9W9WQP3_9EURO</name>
<evidence type="ECO:0000313" key="2">
    <source>
        <dbReference type="Proteomes" id="UP001148312"/>
    </source>
</evidence>
<reference evidence="1" key="1">
    <citation type="submission" date="2022-12" db="EMBL/GenBank/DDBJ databases">
        <authorList>
            <person name="Petersen C."/>
        </authorList>
    </citation>
    <scope>NUCLEOTIDE SEQUENCE</scope>
    <source>
        <strain evidence="1">IBT 30728</strain>
    </source>
</reference>
<dbReference type="AlphaFoldDB" id="A0A9W9WQP3"/>
<reference evidence="1" key="2">
    <citation type="journal article" date="2023" name="IMA Fungus">
        <title>Comparative genomic study of the Penicillium genus elucidates a diverse pangenome and 15 lateral gene transfer events.</title>
        <authorList>
            <person name="Petersen C."/>
            <person name="Sorensen T."/>
            <person name="Nielsen M.R."/>
            <person name="Sondergaard T.E."/>
            <person name="Sorensen J.L."/>
            <person name="Fitzpatrick D.A."/>
            <person name="Frisvad J.C."/>
            <person name="Nielsen K.L."/>
        </authorList>
    </citation>
    <scope>NUCLEOTIDE SEQUENCE</scope>
    <source>
        <strain evidence="1">IBT 30728</strain>
    </source>
</reference>
<proteinExistence type="predicted"/>
<dbReference type="GeneID" id="81628647"/>